<feature type="chain" id="PRO_5016720004" description="Lipoprotein" evidence="2">
    <location>
        <begin position="23"/>
        <end position="69"/>
    </location>
</feature>
<dbReference type="AlphaFoldDB" id="A0A370FHY7"/>
<name>A0A370FHY7_9BURK</name>
<evidence type="ECO:0008006" key="5">
    <source>
        <dbReference type="Google" id="ProtNLM"/>
    </source>
</evidence>
<organism evidence="3 4">
    <name type="scientific">Pseudacidovorax intermedius</name>
    <dbReference type="NCBI Taxonomy" id="433924"/>
    <lineage>
        <taxon>Bacteria</taxon>
        <taxon>Pseudomonadati</taxon>
        <taxon>Pseudomonadota</taxon>
        <taxon>Betaproteobacteria</taxon>
        <taxon>Burkholderiales</taxon>
        <taxon>Comamonadaceae</taxon>
        <taxon>Pseudacidovorax</taxon>
    </lineage>
</organism>
<evidence type="ECO:0000256" key="2">
    <source>
        <dbReference type="SAM" id="SignalP"/>
    </source>
</evidence>
<reference evidence="3 4" key="1">
    <citation type="submission" date="2018-07" db="EMBL/GenBank/DDBJ databases">
        <title>Genomic Encyclopedia of Type Strains, Phase IV (KMG-IV): sequencing the most valuable type-strain genomes for metagenomic binning, comparative biology and taxonomic classification.</title>
        <authorList>
            <person name="Goeker M."/>
        </authorList>
    </citation>
    <scope>NUCLEOTIDE SEQUENCE [LARGE SCALE GENOMIC DNA]</scope>
    <source>
        <strain evidence="3 4">DSM 21352</strain>
    </source>
</reference>
<evidence type="ECO:0000256" key="1">
    <source>
        <dbReference type="SAM" id="MobiDB-lite"/>
    </source>
</evidence>
<comment type="caution">
    <text evidence="3">The sequence shown here is derived from an EMBL/GenBank/DDBJ whole genome shotgun (WGS) entry which is preliminary data.</text>
</comment>
<accession>A0A370FHY7</accession>
<sequence>MSHTLLSLRTGLVVLATCAALSACGGSGGGSGFVPAVGGSTPGAGTGNSGTTPPATGDGSKAPDMRCAP</sequence>
<dbReference type="EMBL" id="QQAV01000006">
    <property type="protein sequence ID" value="RDI23528.1"/>
    <property type="molecule type" value="Genomic_DNA"/>
</dbReference>
<feature type="region of interest" description="Disordered" evidence="1">
    <location>
        <begin position="32"/>
        <end position="69"/>
    </location>
</feature>
<keyword evidence="4" id="KW-1185">Reference proteome</keyword>
<dbReference type="Proteomes" id="UP000255265">
    <property type="component" value="Unassembled WGS sequence"/>
</dbReference>
<gene>
    <name evidence="3" type="ORF">DFR41_106235</name>
</gene>
<evidence type="ECO:0000313" key="3">
    <source>
        <dbReference type="EMBL" id="RDI23528.1"/>
    </source>
</evidence>
<evidence type="ECO:0000313" key="4">
    <source>
        <dbReference type="Proteomes" id="UP000255265"/>
    </source>
</evidence>
<proteinExistence type="predicted"/>
<keyword evidence="2" id="KW-0732">Signal</keyword>
<dbReference type="RefSeq" id="WP_114803546.1">
    <property type="nucleotide sequence ID" value="NZ_QQAV01000006.1"/>
</dbReference>
<feature type="signal peptide" evidence="2">
    <location>
        <begin position="1"/>
        <end position="22"/>
    </location>
</feature>
<protein>
    <recommendedName>
        <fullName evidence="5">Lipoprotein</fullName>
    </recommendedName>
</protein>